<comment type="caution">
    <text evidence="3">The sequence shown here is derived from an EMBL/GenBank/DDBJ whole genome shotgun (WGS) entry which is preliminary data.</text>
</comment>
<dbReference type="eggNOG" id="arCOG03058">
    <property type="taxonomic scope" value="Archaea"/>
</dbReference>
<name>M0AGL6_NATA1</name>
<feature type="transmembrane region" description="Helical" evidence="1">
    <location>
        <begin position="220"/>
        <end position="237"/>
    </location>
</feature>
<keyword evidence="1" id="KW-0812">Transmembrane</keyword>
<dbReference type="Gene3D" id="1.20.144.10">
    <property type="entry name" value="Phosphatidic acid phosphatase type 2/haloperoxidase"/>
    <property type="match status" value="1"/>
</dbReference>
<organism evidence="3 4">
    <name type="scientific">Natrialba asiatica (strain ATCC 700177 / DSM 12278 / JCM 9576 / FERM P-10747 / NBRC 102637 / 172P1)</name>
    <dbReference type="NCBI Taxonomy" id="29540"/>
    <lineage>
        <taxon>Archaea</taxon>
        <taxon>Methanobacteriati</taxon>
        <taxon>Methanobacteriota</taxon>
        <taxon>Stenosarchaea group</taxon>
        <taxon>Halobacteria</taxon>
        <taxon>Halobacteriales</taxon>
        <taxon>Natrialbaceae</taxon>
        <taxon>Natrialba</taxon>
    </lineage>
</organism>
<feature type="transmembrane region" description="Helical" evidence="1">
    <location>
        <begin position="115"/>
        <end position="133"/>
    </location>
</feature>
<evidence type="ECO:0000313" key="3">
    <source>
        <dbReference type="EMBL" id="ELY97875.1"/>
    </source>
</evidence>
<keyword evidence="1" id="KW-1133">Transmembrane helix</keyword>
<dbReference type="SUPFAM" id="SSF48317">
    <property type="entry name" value="Acid phosphatase/Vanadium-dependent haloperoxidase"/>
    <property type="match status" value="1"/>
</dbReference>
<reference evidence="3 4" key="1">
    <citation type="journal article" date="2014" name="PLoS Genet.">
        <title>Phylogenetically driven sequencing of extremely halophilic archaea reveals strategies for static and dynamic osmo-response.</title>
        <authorList>
            <person name="Becker E.A."/>
            <person name="Seitzer P.M."/>
            <person name="Tritt A."/>
            <person name="Larsen D."/>
            <person name="Krusor M."/>
            <person name="Yao A.I."/>
            <person name="Wu D."/>
            <person name="Madern D."/>
            <person name="Eisen J.A."/>
            <person name="Darling A.E."/>
            <person name="Facciotti M.T."/>
        </authorList>
    </citation>
    <scope>NUCLEOTIDE SEQUENCE [LARGE SCALE GENOMIC DNA]</scope>
    <source>
        <strain evidence="3 4">DSM 12278</strain>
    </source>
</reference>
<accession>M0AGL6</accession>
<dbReference type="Pfam" id="PF01569">
    <property type="entry name" value="PAP2"/>
    <property type="match status" value="1"/>
</dbReference>
<keyword evidence="1" id="KW-0472">Membrane</keyword>
<feature type="transmembrane region" description="Helical" evidence="1">
    <location>
        <begin position="62"/>
        <end position="83"/>
    </location>
</feature>
<evidence type="ECO:0000313" key="4">
    <source>
        <dbReference type="Proteomes" id="UP000011554"/>
    </source>
</evidence>
<dbReference type="SMART" id="SM00014">
    <property type="entry name" value="acidPPc"/>
    <property type="match status" value="1"/>
</dbReference>
<dbReference type="AlphaFoldDB" id="M0AGL6"/>
<gene>
    <name evidence="3" type="ORF">C481_18105</name>
</gene>
<protein>
    <submittedName>
        <fullName evidence="3">Phosphoesterase PA-phosphatase-like protein</fullName>
    </submittedName>
</protein>
<dbReference type="PANTHER" id="PTHR14969">
    <property type="entry name" value="SPHINGOSINE-1-PHOSPHATE PHOSPHOHYDROLASE"/>
    <property type="match status" value="1"/>
</dbReference>
<keyword evidence="4" id="KW-1185">Reference proteome</keyword>
<evidence type="ECO:0000259" key="2">
    <source>
        <dbReference type="SMART" id="SM00014"/>
    </source>
</evidence>
<proteinExistence type="predicted"/>
<dbReference type="Proteomes" id="UP000011554">
    <property type="component" value="Unassembled WGS sequence"/>
</dbReference>
<dbReference type="PATRIC" id="fig|29540.5.peg.3687"/>
<dbReference type="STRING" id="29540.C481_18105"/>
<dbReference type="EMBL" id="AOIO01000040">
    <property type="protein sequence ID" value="ELY97875.1"/>
    <property type="molecule type" value="Genomic_DNA"/>
</dbReference>
<feature type="transmembrane region" description="Helical" evidence="1">
    <location>
        <begin position="27"/>
        <end position="50"/>
    </location>
</feature>
<feature type="transmembrane region" description="Helical" evidence="1">
    <location>
        <begin position="168"/>
        <end position="185"/>
    </location>
</feature>
<dbReference type="InterPro" id="IPR000326">
    <property type="entry name" value="PAP2/HPO"/>
</dbReference>
<feature type="domain" description="Phosphatidic acid phosphatase type 2/haloperoxidase" evidence="2">
    <location>
        <begin position="63"/>
        <end position="185"/>
    </location>
</feature>
<dbReference type="PANTHER" id="PTHR14969:SF13">
    <property type="entry name" value="AT30094P"/>
    <property type="match status" value="1"/>
</dbReference>
<evidence type="ECO:0000256" key="1">
    <source>
        <dbReference type="SAM" id="Phobius"/>
    </source>
</evidence>
<dbReference type="InterPro" id="IPR036938">
    <property type="entry name" value="PAP2/HPO_sf"/>
</dbReference>
<sequence length="249" mass="26280">MNAIAILLDMSRGIGVFDPIQATIPEWAAIVVALVTQLGDIWFLAVLLGVLYWRRPCERGEVLVVAGLGLAGFALITTLKYTFALPRPAHALVELEMLSPTVRPLYEFTGTASGYGFPSGHALVTTVVYGSLAARLSLWTLRRRLLAAGTLVTVVCLSRVALGVHFVVDVVAGIGVGLAFLLAVMRLPAGYPDDEQTVVFAVAAALSVAAVIASSATLDSILVLFGSLGAVVGWRLVGRERLAAVPESR</sequence>
<feature type="transmembrane region" description="Helical" evidence="1">
    <location>
        <begin position="197"/>
        <end position="214"/>
    </location>
</feature>